<feature type="compositionally biased region" description="Polar residues" evidence="1">
    <location>
        <begin position="284"/>
        <end position="293"/>
    </location>
</feature>
<feature type="compositionally biased region" description="Acidic residues" evidence="1">
    <location>
        <begin position="468"/>
        <end position="478"/>
    </location>
</feature>
<feature type="compositionally biased region" description="Basic residues" evidence="1">
    <location>
        <begin position="147"/>
        <end position="163"/>
    </location>
</feature>
<feature type="compositionally biased region" description="Basic and acidic residues" evidence="1">
    <location>
        <begin position="1"/>
        <end position="11"/>
    </location>
</feature>
<accession>J5TEN6</accession>
<dbReference type="EMBL" id="ALBS01000099">
    <property type="protein sequence ID" value="EJT50546.1"/>
    <property type="molecule type" value="Genomic_DNA"/>
</dbReference>
<comment type="caution">
    <text evidence="2">The sequence shown here is derived from an EMBL/GenBank/DDBJ whole genome shotgun (WGS) entry which is preliminary data.</text>
</comment>
<dbReference type="Proteomes" id="UP000002748">
    <property type="component" value="Unassembled WGS sequence"/>
</dbReference>
<feature type="compositionally biased region" description="Low complexity" evidence="1">
    <location>
        <begin position="44"/>
        <end position="57"/>
    </location>
</feature>
<feature type="compositionally biased region" description="Low complexity" evidence="1">
    <location>
        <begin position="65"/>
        <end position="78"/>
    </location>
</feature>
<organism evidence="2 3">
    <name type="scientific">Trichosporon asahii var. asahii (strain ATCC 90039 / CBS 2479 / JCM 2466 / KCTC 7840 / NBRC 103889/ NCYC 2677 / UAMH 7654)</name>
    <name type="common">Yeast</name>
    <dbReference type="NCBI Taxonomy" id="1186058"/>
    <lineage>
        <taxon>Eukaryota</taxon>
        <taxon>Fungi</taxon>
        <taxon>Dikarya</taxon>
        <taxon>Basidiomycota</taxon>
        <taxon>Agaricomycotina</taxon>
        <taxon>Tremellomycetes</taxon>
        <taxon>Trichosporonales</taxon>
        <taxon>Trichosporonaceae</taxon>
        <taxon>Trichosporon</taxon>
    </lineage>
</organism>
<feature type="region of interest" description="Disordered" evidence="1">
    <location>
        <begin position="450"/>
        <end position="478"/>
    </location>
</feature>
<evidence type="ECO:0000313" key="2">
    <source>
        <dbReference type="EMBL" id="EJT50546.1"/>
    </source>
</evidence>
<dbReference type="HOGENOM" id="CLU_681834_0_0_1"/>
<feature type="compositionally biased region" description="Basic residues" evidence="1">
    <location>
        <begin position="251"/>
        <end position="267"/>
    </location>
</feature>
<gene>
    <name evidence="2" type="ORF">A1Q1_00167</name>
</gene>
<feature type="compositionally biased region" description="Acidic residues" evidence="1">
    <location>
        <begin position="301"/>
        <end position="323"/>
    </location>
</feature>
<feature type="region of interest" description="Disordered" evidence="1">
    <location>
        <begin position="251"/>
        <end position="421"/>
    </location>
</feature>
<evidence type="ECO:0000313" key="3">
    <source>
        <dbReference type="Proteomes" id="UP000002748"/>
    </source>
</evidence>
<sequence>MSERKDTRSELDGNLGRKTYRGSRDTPPEISTPHYGVIPDKAARSTTLPPSLLSPHHPQLPRPPSTTSNNNVNTMSSPASRRSLSTADWPIDPALENSQPSQPSPPPSPPRRITRSSQATLEASQPPPESQNEKEDEIIEIVSGPGPRRHRGGSASQSRRRPRSSSLEDNGADVINPPEPKRRKTAEERQRSYAQGWETRRENLWAERILPTYSTGLDTDYSDLPPDFLLDSISQHAGRYFFDRGLMKNPKRSWHRRTSIKPNKKRRMLEQGGAIARVLRESGIQPSRLSIDSTAERIDGEQETEEEREEQGEEDGEGAEEESDRVLRPRTSTGSTQAEGADREGECSGSDTDASEDAYNPDKDADPESDEENPATNYNPPVTSSARAGSKQVVIVAPAGRTQQLREEASQKSRRRGPYIRRDMRNAIQGAGLLALGVLVEEMIRAQLKQAGYAPRQRDRRASTAVESDVEPISDTEA</sequence>
<dbReference type="AlphaFoldDB" id="J5TEN6"/>
<dbReference type="GeneID" id="25983681"/>
<dbReference type="VEuPathDB" id="FungiDB:A1Q1_00167"/>
<protein>
    <submittedName>
        <fullName evidence="2">Uncharacterized protein</fullName>
    </submittedName>
</protein>
<dbReference type="RefSeq" id="XP_014181970.1">
    <property type="nucleotide sequence ID" value="XM_014326495.1"/>
</dbReference>
<name>J5TEN6_TRIAS</name>
<evidence type="ECO:0000256" key="1">
    <source>
        <dbReference type="SAM" id="MobiDB-lite"/>
    </source>
</evidence>
<proteinExistence type="predicted"/>
<reference evidence="2 3" key="1">
    <citation type="journal article" date="2012" name="Eukaryot. Cell">
        <title>Draft genome sequence of CBS 2479, the standard type strain of Trichosporon asahii.</title>
        <authorList>
            <person name="Yang R.Y."/>
            <person name="Li H.T."/>
            <person name="Zhu H."/>
            <person name="Zhou G.P."/>
            <person name="Wang M."/>
            <person name="Wang L."/>
        </authorList>
    </citation>
    <scope>NUCLEOTIDE SEQUENCE [LARGE SCALE GENOMIC DNA]</scope>
    <source>
        <strain evidence="3">ATCC 90039 / CBS 2479 / JCM 2466 / KCTC 7840 / NCYC 2677 / UAMH 7654</strain>
    </source>
</reference>
<dbReference type="KEGG" id="tasa:A1Q1_00167"/>
<feature type="compositionally biased region" description="Polar residues" evidence="1">
    <location>
        <begin position="374"/>
        <end position="387"/>
    </location>
</feature>
<feature type="region of interest" description="Disordered" evidence="1">
    <location>
        <begin position="1"/>
        <end position="198"/>
    </location>
</feature>